<protein>
    <submittedName>
        <fullName evidence="5">Imelysin family protein</fullName>
    </submittedName>
</protein>
<keyword evidence="6" id="KW-1185">Reference proteome</keyword>
<comment type="subcellular location">
    <subcellularLocation>
        <location evidence="1">Cell envelope</location>
    </subcellularLocation>
</comment>
<evidence type="ECO:0000256" key="1">
    <source>
        <dbReference type="ARBA" id="ARBA00004196"/>
    </source>
</evidence>
<evidence type="ECO:0000313" key="6">
    <source>
        <dbReference type="Proteomes" id="UP001597544"/>
    </source>
</evidence>
<proteinExistence type="predicted"/>
<dbReference type="Pfam" id="PF09375">
    <property type="entry name" value="Peptidase_M75"/>
    <property type="match status" value="1"/>
</dbReference>
<gene>
    <name evidence="5" type="ORF">ACFSRY_04630</name>
</gene>
<dbReference type="RefSeq" id="WP_377503594.1">
    <property type="nucleotide sequence ID" value="NZ_JBHULU010000004.1"/>
</dbReference>
<feature type="domain" description="Imelysin-like" evidence="4">
    <location>
        <begin position="47"/>
        <end position="346"/>
    </location>
</feature>
<name>A0ABW5IJG3_9BACT</name>
<dbReference type="Proteomes" id="UP001597544">
    <property type="component" value="Unassembled WGS sequence"/>
</dbReference>
<feature type="signal peptide" evidence="3">
    <location>
        <begin position="1"/>
        <end position="25"/>
    </location>
</feature>
<sequence>MKALKNYSFALLAGLALLTSCGSDGESGPKTEYDRQAMLTNYAENLIVPGYQSFKTEAAEMATAVSAFTANPSTAALATARKEYLDAYKEWQKVSMYEFGPADEQMLRTNLNIFPTTTSQIENNISSGTYDLQTTANMSAKGFPALDYLLYTNASDAEVVALYTSAPNAANRKKYLQDITNLIKQRAEATYSTWTTNNYSQTFKAAAGTAVGSAVGNLVNQLNFDIDVTKRAKVGIPSGRFTAGSALPEKVEAFYSKTSLELLKEAIRAEKAVFMGQSASGANGPGLDDYLDHVGAMYNGGLLSEAIEAQFDAALAAANAVQGPLSVAVTAQPQAVTKLYDELQKLIVLTKTDMPSALGVAITYTDNDGD</sequence>
<dbReference type="Gene3D" id="1.20.1420.20">
    <property type="entry name" value="M75 peptidase, HXXE motif"/>
    <property type="match status" value="1"/>
</dbReference>
<dbReference type="InterPro" id="IPR018976">
    <property type="entry name" value="Imelysin-like"/>
</dbReference>
<evidence type="ECO:0000259" key="4">
    <source>
        <dbReference type="Pfam" id="PF09375"/>
    </source>
</evidence>
<evidence type="ECO:0000313" key="5">
    <source>
        <dbReference type="EMBL" id="MFD2513139.1"/>
    </source>
</evidence>
<dbReference type="InterPro" id="IPR034984">
    <property type="entry name" value="Imelysin-like_IPPA"/>
</dbReference>
<dbReference type="PROSITE" id="PS51257">
    <property type="entry name" value="PROKAR_LIPOPROTEIN"/>
    <property type="match status" value="1"/>
</dbReference>
<evidence type="ECO:0000256" key="3">
    <source>
        <dbReference type="SAM" id="SignalP"/>
    </source>
</evidence>
<accession>A0ABW5IJG3</accession>
<reference evidence="6" key="1">
    <citation type="journal article" date="2019" name="Int. J. Syst. Evol. Microbiol.">
        <title>The Global Catalogue of Microorganisms (GCM) 10K type strain sequencing project: providing services to taxonomists for standard genome sequencing and annotation.</title>
        <authorList>
            <consortium name="The Broad Institute Genomics Platform"/>
            <consortium name="The Broad Institute Genome Sequencing Center for Infectious Disease"/>
            <person name="Wu L."/>
            <person name="Ma J."/>
        </authorList>
    </citation>
    <scope>NUCLEOTIDE SEQUENCE [LARGE SCALE GENOMIC DNA]</scope>
    <source>
        <strain evidence="6">KCTC 42498</strain>
    </source>
</reference>
<organism evidence="5 6">
    <name type="scientific">Pontibacter locisalis</name>
    <dbReference type="NCBI Taxonomy" id="1719035"/>
    <lineage>
        <taxon>Bacteria</taxon>
        <taxon>Pseudomonadati</taxon>
        <taxon>Bacteroidota</taxon>
        <taxon>Cytophagia</taxon>
        <taxon>Cytophagales</taxon>
        <taxon>Hymenobacteraceae</taxon>
        <taxon>Pontibacter</taxon>
    </lineage>
</organism>
<comment type="caution">
    <text evidence="5">The sequence shown here is derived from an EMBL/GenBank/DDBJ whole genome shotgun (WGS) entry which is preliminary data.</text>
</comment>
<dbReference type="CDD" id="cd14659">
    <property type="entry name" value="Imelysin-like_IPPA"/>
    <property type="match status" value="1"/>
</dbReference>
<dbReference type="EMBL" id="JBHULU010000004">
    <property type="protein sequence ID" value="MFD2513139.1"/>
    <property type="molecule type" value="Genomic_DNA"/>
</dbReference>
<evidence type="ECO:0000256" key="2">
    <source>
        <dbReference type="ARBA" id="ARBA00022729"/>
    </source>
</evidence>
<feature type="chain" id="PRO_5045300784" evidence="3">
    <location>
        <begin position="26"/>
        <end position="370"/>
    </location>
</feature>
<dbReference type="InterPro" id="IPR038352">
    <property type="entry name" value="Imelysin_sf"/>
</dbReference>
<keyword evidence="2 3" id="KW-0732">Signal</keyword>